<dbReference type="RefSeq" id="XP_067803938.1">
    <property type="nucleotide sequence ID" value="XM_067945147.1"/>
</dbReference>
<accession>A0AAD9UPL5</accession>
<reference evidence="3" key="1">
    <citation type="journal article" date="2023" name="Nat. Microbiol.">
        <title>Babesia duncani multi-omics identifies virulence factors and drug targets.</title>
        <authorList>
            <person name="Singh P."/>
            <person name="Lonardi S."/>
            <person name="Liang Q."/>
            <person name="Vydyam P."/>
            <person name="Khabirova E."/>
            <person name="Fang T."/>
            <person name="Gihaz S."/>
            <person name="Thekkiniath J."/>
            <person name="Munshi M."/>
            <person name="Abel S."/>
            <person name="Ciampossin L."/>
            <person name="Batugedara G."/>
            <person name="Gupta M."/>
            <person name="Lu X.M."/>
            <person name="Lenz T."/>
            <person name="Chakravarty S."/>
            <person name="Cornillot E."/>
            <person name="Hu Y."/>
            <person name="Ma W."/>
            <person name="Gonzalez L.M."/>
            <person name="Sanchez S."/>
            <person name="Estrada K."/>
            <person name="Sanchez-Flores A."/>
            <person name="Montero E."/>
            <person name="Harb O.S."/>
            <person name="Le Roch K.G."/>
            <person name="Mamoun C.B."/>
        </authorList>
    </citation>
    <scope>NUCLEOTIDE SEQUENCE</scope>
    <source>
        <strain evidence="3">WA1</strain>
    </source>
</reference>
<evidence type="ECO:0000313" key="3">
    <source>
        <dbReference type="EMBL" id="KAK2197096.1"/>
    </source>
</evidence>
<feature type="region of interest" description="Disordered" evidence="2">
    <location>
        <begin position="1"/>
        <end position="24"/>
    </location>
</feature>
<dbReference type="AlphaFoldDB" id="A0AAD9UPL5"/>
<keyword evidence="4" id="KW-1185">Reference proteome</keyword>
<organism evidence="3 4">
    <name type="scientific">Babesia duncani</name>
    <dbReference type="NCBI Taxonomy" id="323732"/>
    <lineage>
        <taxon>Eukaryota</taxon>
        <taxon>Sar</taxon>
        <taxon>Alveolata</taxon>
        <taxon>Apicomplexa</taxon>
        <taxon>Aconoidasida</taxon>
        <taxon>Piroplasmida</taxon>
        <taxon>Babesiidae</taxon>
        <taxon>Babesia</taxon>
    </lineage>
</organism>
<dbReference type="Proteomes" id="UP001214638">
    <property type="component" value="Unassembled WGS sequence"/>
</dbReference>
<evidence type="ECO:0000313" key="4">
    <source>
        <dbReference type="Proteomes" id="UP001214638"/>
    </source>
</evidence>
<evidence type="ECO:0000256" key="2">
    <source>
        <dbReference type="SAM" id="MobiDB-lite"/>
    </source>
</evidence>
<sequence>MDNPINRQTYPPFGTLNNKTAVDNGSNAFEDKRIRRKSQGDVESELLDFAFIEKLKDHVGPSDQEQGETIVGNEEMEEDMNEKPYLDPSNFVMSSVLADISNPASASASTIENEIEAEASDSNESIDYDILNRASSALGNFENGQMQLGSEINDIDRLTGDLNIYNSLAHASAYQSSHLENGGNTPAFANIDDIQNVDPMDSQGDILNYTFSHDDNKEMVQTNLNVFESERDNISSNRFTFSNFNNQEHSSSVLQDTNAVQQQGHGEPLSFTDRVYAFLSNTLPSTDVSAEKGTFSPHVTCTPNAVISRTSSASTTTELEAISIDDLSCSRIKMHRVGSPHSYANKRQRLDSSPIRFTSEKSFLGELIKVDDMISREAITLVYDTLWTTKVAVGSKLIHAISPARLDTVNSPGNVQGVYAQTSMLITNMIEKLSDLNLKAQELELCCYESTHRCYEETSNQFLKDTIGVLFGFCKSTRRAHSLILQLKKYAHEQGNLYASKMAKLNRIKDRMAILEQRIAMLEAIEPHVHELESASEALVKFYETTGIRIVPVAFSEPPKSVLVVTFNAPMYMRVWSLHKRHWMRDLLQESEKALHTFLPTSTQNPDLYSLDIDMVIHIRNVSSSANGILSSCRPLVLACPTTDSTKNESQTPREHGEHCFAMDLVPSDSNKSPIDHLHAMTATPPNTRLSTYANAQARLVKIIWQQEVDFRDIRVSLSTSVGRSKSSRFNVWQQIKMALVSAANRELECIIPDTFGIGVTSLASLGPNGCKGIATMDATSCIYTFDKVG</sequence>
<comment type="caution">
    <text evidence="3">The sequence shown here is derived from an EMBL/GenBank/DDBJ whole genome shotgun (WGS) entry which is preliminary data.</text>
</comment>
<evidence type="ECO:0000256" key="1">
    <source>
        <dbReference type="SAM" id="Coils"/>
    </source>
</evidence>
<gene>
    <name evidence="3" type="ORF">BdWA1_000093</name>
</gene>
<dbReference type="KEGG" id="bdw:94334391"/>
<dbReference type="GeneID" id="94334391"/>
<feature type="coiled-coil region" evidence="1">
    <location>
        <begin position="498"/>
        <end position="525"/>
    </location>
</feature>
<name>A0AAD9UPL5_9APIC</name>
<dbReference type="EMBL" id="JALLKP010000001">
    <property type="protein sequence ID" value="KAK2197096.1"/>
    <property type="molecule type" value="Genomic_DNA"/>
</dbReference>
<proteinExistence type="predicted"/>
<protein>
    <submittedName>
        <fullName evidence="3">Uncharacterized protein</fullName>
    </submittedName>
</protein>
<keyword evidence="1" id="KW-0175">Coiled coil</keyword>